<dbReference type="Pfam" id="PF04333">
    <property type="entry name" value="MlaA"/>
    <property type="match status" value="1"/>
</dbReference>
<dbReference type="RefSeq" id="WP_109795720.1">
    <property type="nucleotide sequence ID" value="NZ_PHIG01000044.1"/>
</dbReference>
<dbReference type="InterPro" id="IPR007428">
    <property type="entry name" value="MlaA"/>
</dbReference>
<protein>
    <submittedName>
        <fullName evidence="4">ABC transporter</fullName>
    </submittedName>
</protein>
<dbReference type="Proteomes" id="UP000229498">
    <property type="component" value="Unassembled WGS sequence"/>
</dbReference>
<dbReference type="PANTHER" id="PTHR30035">
    <property type="entry name" value="LIPOPROTEIN VACJ-RELATED"/>
    <property type="match status" value="1"/>
</dbReference>
<evidence type="ECO:0000256" key="2">
    <source>
        <dbReference type="ARBA" id="ARBA00022729"/>
    </source>
</evidence>
<gene>
    <name evidence="4" type="ORF">CVT23_17360</name>
</gene>
<evidence type="ECO:0000313" key="4">
    <source>
        <dbReference type="EMBL" id="PJK28465.1"/>
    </source>
</evidence>
<organism evidence="4 5">
    <name type="scientific">Minwuia thermotolerans</name>
    <dbReference type="NCBI Taxonomy" id="2056226"/>
    <lineage>
        <taxon>Bacteria</taxon>
        <taxon>Pseudomonadati</taxon>
        <taxon>Pseudomonadota</taxon>
        <taxon>Alphaproteobacteria</taxon>
        <taxon>Minwuiales</taxon>
        <taxon>Minwuiaceae</taxon>
        <taxon>Minwuia</taxon>
    </lineage>
</organism>
<sequence length="253" mass="27815">MGISRNLAVLALGGMMLTSAAAAADAPADPYEQTNREIFDFNMGLDRAVMRPVARGYRTVAPEPLRLGVSNALENLTEPRTLINNILQGDGEAAWNTFMRFMINSTVGIGGLFDVTTAGNFHRRKEDFGQTLAVWGYESGAYIMLPVFGPSTGRDTVGFVVDSVTDPFNLVFGFVPTAARTGTAMVDKRSEVIEEFEVLEDTAIDLYASVRTLYYQNRENAIRNGAPPPLDDLYRDLELEKSVEVSFPRAQNN</sequence>
<feature type="signal peptide" evidence="3">
    <location>
        <begin position="1"/>
        <end position="23"/>
    </location>
</feature>
<evidence type="ECO:0000256" key="3">
    <source>
        <dbReference type="SAM" id="SignalP"/>
    </source>
</evidence>
<dbReference type="GO" id="GO:0016020">
    <property type="term" value="C:membrane"/>
    <property type="evidence" value="ECO:0007669"/>
    <property type="project" value="InterPro"/>
</dbReference>
<comment type="caution">
    <text evidence="4">The sequence shown here is derived from an EMBL/GenBank/DDBJ whole genome shotgun (WGS) entry which is preliminary data.</text>
</comment>
<reference evidence="4 5" key="1">
    <citation type="submission" date="2017-11" db="EMBL/GenBank/DDBJ databases">
        <title>Draft genome sequence of Rhizobiales bacterium SY3-13.</title>
        <authorList>
            <person name="Sun C."/>
        </authorList>
    </citation>
    <scope>NUCLEOTIDE SEQUENCE [LARGE SCALE GENOMIC DNA]</scope>
    <source>
        <strain evidence="4 5">SY3-13</strain>
    </source>
</reference>
<dbReference type="GO" id="GO:0120010">
    <property type="term" value="P:intermembrane phospholipid transfer"/>
    <property type="evidence" value="ECO:0007669"/>
    <property type="project" value="TreeGrafter"/>
</dbReference>
<evidence type="ECO:0000313" key="5">
    <source>
        <dbReference type="Proteomes" id="UP000229498"/>
    </source>
</evidence>
<keyword evidence="5" id="KW-1185">Reference proteome</keyword>
<dbReference type="OrthoDB" id="9785326at2"/>
<dbReference type="PANTHER" id="PTHR30035:SF3">
    <property type="entry name" value="INTERMEMBRANE PHOSPHOLIPID TRANSPORT SYSTEM LIPOPROTEIN MLAA"/>
    <property type="match status" value="1"/>
</dbReference>
<evidence type="ECO:0000256" key="1">
    <source>
        <dbReference type="ARBA" id="ARBA00010634"/>
    </source>
</evidence>
<accession>A0A2M9FYD0</accession>
<dbReference type="PRINTS" id="PR01805">
    <property type="entry name" value="VACJLIPOPROT"/>
</dbReference>
<feature type="chain" id="PRO_5014876898" evidence="3">
    <location>
        <begin position="24"/>
        <end position="253"/>
    </location>
</feature>
<dbReference type="AlphaFoldDB" id="A0A2M9FYD0"/>
<keyword evidence="2 3" id="KW-0732">Signal</keyword>
<dbReference type="EMBL" id="PHIG01000044">
    <property type="protein sequence ID" value="PJK28465.1"/>
    <property type="molecule type" value="Genomic_DNA"/>
</dbReference>
<name>A0A2M9FYD0_9PROT</name>
<comment type="similarity">
    <text evidence="1">Belongs to the MlaA family.</text>
</comment>
<proteinExistence type="inferred from homology"/>